<reference evidence="1 2" key="1">
    <citation type="journal article" date="2015" name="Nat. Commun.">
        <title>Outbred genome sequencing and CRISPR/Cas9 gene editing in butterflies.</title>
        <authorList>
            <person name="Li X."/>
            <person name="Fan D."/>
            <person name="Zhang W."/>
            <person name="Liu G."/>
            <person name="Zhang L."/>
            <person name="Zhao L."/>
            <person name="Fang X."/>
            <person name="Chen L."/>
            <person name="Dong Y."/>
            <person name="Chen Y."/>
            <person name="Ding Y."/>
            <person name="Zhao R."/>
            <person name="Feng M."/>
            <person name="Zhu Y."/>
            <person name="Feng Y."/>
            <person name="Jiang X."/>
            <person name="Zhu D."/>
            <person name="Xiang H."/>
            <person name="Feng X."/>
            <person name="Li S."/>
            <person name="Wang J."/>
            <person name="Zhang G."/>
            <person name="Kronforst M.R."/>
            <person name="Wang W."/>
        </authorList>
    </citation>
    <scope>NUCLEOTIDE SEQUENCE [LARGE SCALE GENOMIC DNA]</scope>
    <source>
        <strain evidence="1">Ya'a_city_454_Px</strain>
        <tissue evidence="1">Whole body</tissue>
    </source>
</reference>
<name>A0A194Q9V7_PAPXU</name>
<keyword evidence="2" id="KW-1185">Reference proteome</keyword>
<evidence type="ECO:0000313" key="2">
    <source>
        <dbReference type="Proteomes" id="UP000053268"/>
    </source>
</evidence>
<organism evidence="1 2">
    <name type="scientific">Papilio xuthus</name>
    <name type="common">Asian swallowtail butterfly</name>
    <dbReference type="NCBI Taxonomy" id="66420"/>
    <lineage>
        <taxon>Eukaryota</taxon>
        <taxon>Metazoa</taxon>
        <taxon>Ecdysozoa</taxon>
        <taxon>Arthropoda</taxon>
        <taxon>Hexapoda</taxon>
        <taxon>Insecta</taxon>
        <taxon>Pterygota</taxon>
        <taxon>Neoptera</taxon>
        <taxon>Endopterygota</taxon>
        <taxon>Lepidoptera</taxon>
        <taxon>Glossata</taxon>
        <taxon>Ditrysia</taxon>
        <taxon>Papilionoidea</taxon>
        <taxon>Papilionidae</taxon>
        <taxon>Papilioninae</taxon>
        <taxon>Papilio</taxon>
    </lineage>
</organism>
<evidence type="ECO:0000313" key="1">
    <source>
        <dbReference type="EMBL" id="KPJ01775.1"/>
    </source>
</evidence>
<dbReference type="EMBL" id="KQ459302">
    <property type="protein sequence ID" value="KPJ01775.1"/>
    <property type="molecule type" value="Genomic_DNA"/>
</dbReference>
<proteinExistence type="predicted"/>
<dbReference type="Proteomes" id="UP000053268">
    <property type="component" value="Unassembled WGS sequence"/>
</dbReference>
<sequence length="58" mass="6668">MPTCTHIWYQDWVCSDCCQGDRCNYYIIVIYALQAFKLVSQNPVNLLLPQGMVKKSAP</sequence>
<gene>
    <name evidence="1" type="ORF">RR46_06071</name>
</gene>
<dbReference type="STRING" id="66420.A0A194Q9V7"/>
<accession>A0A194Q9V7</accession>
<protein>
    <submittedName>
        <fullName evidence="1">Uncharacterized protein</fullName>
    </submittedName>
</protein>
<dbReference type="AlphaFoldDB" id="A0A194Q9V7"/>